<dbReference type="PANTHER" id="PTHR47506:SF1">
    <property type="entry name" value="HTH-TYPE TRANSCRIPTIONAL REGULATOR YJDC"/>
    <property type="match status" value="1"/>
</dbReference>
<dbReference type="KEGG" id="sya:A6768_07880"/>
<accession>A0A291MXU1</accession>
<dbReference type="InterPro" id="IPR036271">
    <property type="entry name" value="Tet_transcr_reg_TetR-rel_C_sf"/>
</dbReference>
<evidence type="ECO:0000313" key="7">
    <source>
        <dbReference type="Proteomes" id="UP000219422"/>
    </source>
</evidence>
<dbReference type="EMBL" id="CP023741">
    <property type="protein sequence ID" value="ATI79939.1"/>
    <property type="molecule type" value="Genomic_DNA"/>
</dbReference>
<evidence type="ECO:0000256" key="2">
    <source>
        <dbReference type="ARBA" id="ARBA00023125"/>
    </source>
</evidence>
<gene>
    <name evidence="6" type="ORF">A6768_07880</name>
</gene>
<reference evidence="6 7" key="1">
    <citation type="submission" date="2017-10" db="EMBL/GenBank/DDBJ databases">
        <title>Sphingobium yanoikuyae S72.</title>
        <authorList>
            <person name="Sanchez E."/>
            <person name="Bustos P."/>
            <person name="Mendoza P."/>
            <person name="Guo X."/>
            <person name="Mendoza A."/>
        </authorList>
    </citation>
    <scope>NUCLEOTIDE SEQUENCE [LARGE SCALE GENOMIC DNA]</scope>
    <source>
        <strain evidence="6 7">S72</strain>
    </source>
</reference>
<dbReference type="SUPFAM" id="SSF48498">
    <property type="entry name" value="Tetracyclin repressor-like, C-terminal domain"/>
    <property type="match status" value="1"/>
</dbReference>
<name>A0A291MXU1_SPHYA</name>
<dbReference type="Pfam" id="PF00440">
    <property type="entry name" value="TetR_N"/>
    <property type="match status" value="1"/>
</dbReference>
<dbReference type="RefSeq" id="WP_097383191.1">
    <property type="nucleotide sequence ID" value="NZ_CP023741.1"/>
</dbReference>
<feature type="DNA-binding region" description="H-T-H motif" evidence="4">
    <location>
        <begin position="42"/>
        <end position="61"/>
    </location>
</feature>
<feature type="domain" description="HTH tetR-type" evidence="5">
    <location>
        <begin position="19"/>
        <end position="79"/>
    </location>
</feature>
<protein>
    <submittedName>
        <fullName evidence="6">TetR family transcriptional regulator</fullName>
    </submittedName>
</protein>
<dbReference type="Gene3D" id="1.10.357.10">
    <property type="entry name" value="Tetracycline Repressor, domain 2"/>
    <property type="match status" value="1"/>
</dbReference>
<dbReference type="SUPFAM" id="SSF46689">
    <property type="entry name" value="Homeodomain-like"/>
    <property type="match status" value="1"/>
</dbReference>
<keyword evidence="1" id="KW-0805">Transcription regulation</keyword>
<proteinExistence type="predicted"/>
<evidence type="ECO:0000256" key="3">
    <source>
        <dbReference type="ARBA" id="ARBA00023163"/>
    </source>
</evidence>
<dbReference type="AlphaFoldDB" id="A0A291MXU1"/>
<organism evidence="6 7">
    <name type="scientific">Sphingobium yanoikuyae</name>
    <name type="common">Sphingomonas yanoikuyae</name>
    <dbReference type="NCBI Taxonomy" id="13690"/>
    <lineage>
        <taxon>Bacteria</taxon>
        <taxon>Pseudomonadati</taxon>
        <taxon>Pseudomonadota</taxon>
        <taxon>Alphaproteobacteria</taxon>
        <taxon>Sphingomonadales</taxon>
        <taxon>Sphingomonadaceae</taxon>
        <taxon>Sphingobium</taxon>
    </lineage>
</organism>
<evidence type="ECO:0000256" key="1">
    <source>
        <dbReference type="ARBA" id="ARBA00023015"/>
    </source>
</evidence>
<dbReference type="PROSITE" id="PS50977">
    <property type="entry name" value="HTH_TETR_2"/>
    <property type="match status" value="1"/>
</dbReference>
<dbReference type="GO" id="GO:0003677">
    <property type="term" value="F:DNA binding"/>
    <property type="evidence" value="ECO:0007669"/>
    <property type="project" value="UniProtKB-UniRule"/>
</dbReference>
<dbReference type="PANTHER" id="PTHR47506">
    <property type="entry name" value="TRANSCRIPTIONAL REGULATORY PROTEIN"/>
    <property type="match status" value="1"/>
</dbReference>
<dbReference type="Proteomes" id="UP000219422">
    <property type="component" value="Chromosome"/>
</dbReference>
<dbReference type="InterPro" id="IPR009057">
    <property type="entry name" value="Homeodomain-like_sf"/>
</dbReference>
<dbReference type="GeneID" id="57776752"/>
<evidence type="ECO:0000256" key="4">
    <source>
        <dbReference type="PROSITE-ProRule" id="PRU00335"/>
    </source>
</evidence>
<evidence type="ECO:0000259" key="5">
    <source>
        <dbReference type="PROSITE" id="PS50977"/>
    </source>
</evidence>
<keyword evidence="3" id="KW-0804">Transcription</keyword>
<evidence type="ECO:0000313" key="6">
    <source>
        <dbReference type="EMBL" id="ATI79939.1"/>
    </source>
</evidence>
<dbReference type="Gene3D" id="1.10.10.60">
    <property type="entry name" value="Homeodomain-like"/>
    <property type="match status" value="1"/>
</dbReference>
<keyword evidence="2 4" id="KW-0238">DNA-binding</keyword>
<dbReference type="InterPro" id="IPR001647">
    <property type="entry name" value="HTH_TetR"/>
</dbReference>
<sequence length="215" mass="23597">MEQHPAKQTALPARKRRPAFDREMGVRIAQELFHERGYDAVSIADLTAALSIVPPSLYAAYGSKAELFERAMQFYVSKEAMPIHKVLIPGKAPAEALTDLLVQAAVHYTRHETRRGCMVTEGMRADDPVAREMATKLAEPASELIRNYVAQHAPDRATEITDYILLTLRGLSSFACLGRSTEKLVGCARMAGNSLDQEFANTILVDLPAPGECAV</sequence>